<evidence type="ECO:0000313" key="2">
    <source>
        <dbReference type="EMBL" id="RSL59896.1"/>
    </source>
</evidence>
<dbReference type="OrthoDB" id="1476984at2759"/>
<dbReference type="CDD" id="cd16841">
    <property type="entry name" value="RraA_family"/>
    <property type="match status" value="1"/>
</dbReference>
<feature type="binding site" evidence="1">
    <location>
        <begin position="98"/>
        <end position="101"/>
    </location>
    <ligand>
        <name>substrate</name>
    </ligand>
</feature>
<dbReference type="InterPro" id="IPR005493">
    <property type="entry name" value="RraA/RraA-like"/>
</dbReference>
<dbReference type="PANTHER" id="PTHR33254">
    <property type="entry name" value="4-HYDROXY-4-METHYL-2-OXOGLUTARATE ALDOLASE 3-RELATED"/>
    <property type="match status" value="1"/>
</dbReference>
<organism evidence="2 3">
    <name type="scientific">Fusarium duplospermum</name>
    <dbReference type="NCBI Taxonomy" id="1325734"/>
    <lineage>
        <taxon>Eukaryota</taxon>
        <taxon>Fungi</taxon>
        <taxon>Dikarya</taxon>
        <taxon>Ascomycota</taxon>
        <taxon>Pezizomycotina</taxon>
        <taxon>Sordariomycetes</taxon>
        <taxon>Hypocreomycetidae</taxon>
        <taxon>Hypocreales</taxon>
        <taxon>Nectriaceae</taxon>
        <taxon>Fusarium</taxon>
        <taxon>Fusarium solani species complex</taxon>
    </lineage>
</organism>
<sequence length="224" mass="24693">MSLKASIKRLGVFTSCDIGDALVKLKYPYGGFLDGIHMWSPAHRSGPHRTIGQAITVKMVTMDDTDAPKPERHFADCNEPGKIMYIQQPKGLYSACWGGLMSTRATALRAGGAVIDGRIRDLNEHRELGFPAYFQVFARETSTLGSNTFTRASEINVALQFKDDLWINPDDILVGDADGVVVVPPSLMDQVIELCKERAEMDAQTLDSLQRGEGIGEAIKKHRK</sequence>
<dbReference type="GO" id="GO:0047443">
    <property type="term" value="F:4-hydroxy-4-methyl-2-oxoglutarate aldolase activity"/>
    <property type="evidence" value="ECO:0007669"/>
    <property type="project" value="TreeGrafter"/>
</dbReference>
<dbReference type="Proteomes" id="UP000288168">
    <property type="component" value="Unassembled WGS sequence"/>
</dbReference>
<evidence type="ECO:0000256" key="1">
    <source>
        <dbReference type="PIRSR" id="PIRSR605493-1"/>
    </source>
</evidence>
<dbReference type="STRING" id="1325734.A0A428Q3N6"/>
<dbReference type="Pfam" id="PF03737">
    <property type="entry name" value="RraA-like"/>
    <property type="match status" value="1"/>
</dbReference>
<dbReference type="PANTHER" id="PTHR33254:SF4">
    <property type="entry name" value="4-HYDROXY-4-METHYL-2-OXOGLUTARATE ALDOLASE 3-RELATED"/>
    <property type="match status" value="1"/>
</dbReference>
<accession>A0A428Q3N6</accession>
<keyword evidence="1" id="KW-0460">Magnesium</keyword>
<protein>
    <recommendedName>
        <fullName evidence="4">RraA-like protein</fullName>
    </recommendedName>
</protein>
<keyword evidence="3" id="KW-1185">Reference proteome</keyword>
<feature type="binding site" evidence="1">
    <location>
        <position position="121"/>
    </location>
    <ligand>
        <name>Mg(2+)</name>
        <dbReference type="ChEBI" id="CHEBI:18420"/>
    </ligand>
</feature>
<dbReference type="GO" id="GO:0008948">
    <property type="term" value="F:oxaloacetate decarboxylase activity"/>
    <property type="evidence" value="ECO:0007669"/>
    <property type="project" value="TreeGrafter"/>
</dbReference>
<comment type="cofactor">
    <cofactor evidence="1">
        <name>Mg(2+)</name>
        <dbReference type="ChEBI" id="CHEBI:18420"/>
    </cofactor>
</comment>
<dbReference type="InterPro" id="IPR036704">
    <property type="entry name" value="RraA/RraA-like_sf"/>
</dbReference>
<dbReference type="EMBL" id="NKCI01000062">
    <property type="protein sequence ID" value="RSL59896.1"/>
    <property type="molecule type" value="Genomic_DNA"/>
</dbReference>
<comment type="caution">
    <text evidence="2">The sequence shown here is derived from an EMBL/GenBank/DDBJ whole genome shotgun (WGS) entry which is preliminary data.</text>
</comment>
<evidence type="ECO:0008006" key="4">
    <source>
        <dbReference type="Google" id="ProtNLM"/>
    </source>
</evidence>
<dbReference type="AlphaFoldDB" id="A0A428Q3N6"/>
<gene>
    <name evidence="2" type="ORF">CEP54_007046</name>
</gene>
<proteinExistence type="predicted"/>
<reference evidence="2 3" key="1">
    <citation type="submission" date="2017-06" db="EMBL/GenBank/DDBJ databases">
        <title>Comparative genomic analysis of Ambrosia Fusariam Clade fungi.</title>
        <authorList>
            <person name="Stajich J.E."/>
            <person name="Carrillo J."/>
            <person name="Kijimoto T."/>
            <person name="Eskalen A."/>
            <person name="O'Donnell K."/>
            <person name="Kasson M."/>
        </authorList>
    </citation>
    <scope>NUCLEOTIDE SEQUENCE [LARGE SCALE GENOMIC DNA]</scope>
    <source>
        <strain evidence="2 3">NRRL62584</strain>
    </source>
</reference>
<dbReference type="GO" id="GO:0046872">
    <property type="term" value="F:metal ion binding"/>
    <property type="evidence" value="ECO:0007669"/>
    <property type="project" value="UniProtKB-KW"/>
</dbReference>
<evidence type="ECO:0000313" key="3">
    <source>
        <dbReference type="Proteomes" id="UP000288168"/>
    </source>
</evidence>
<name>A0A428Q3N6_9HYPO</name>
<dbReference type="SUPFAM" id="SSF89562">
    <property type="entry name" value="RraA-like"/>
    <property type="match status" value="1"/>
</dbReference>
<dbReference type="Gene3D" id="3.50.30.40">
    <property type="entry name" value="Ribonuclease E inhibitor RraA/RraA-like"/>
    <property type="match status" value="1"/>
</dbReference>
<feature type="binding site" evidence="1">
    <location>
        <position position="120"/>
    </location>
    <ligand>
        <name>substrate</name>
    </ligand>
</feature>
<keyword evidence="1" id="KW-0479">Metal-binding</keyword>